<evidence type="ECO:0000256" key="4">
    <source>
        <dbReference type="ARBA" id="ARBA00022692"/>
    </source>
</evidence>
<dbReference type="AlphaFoldDB" id="A0AAN2BLV4"/>
<dbReference type="GO" id="GO:0005886">
    <property type="term" value="C:plasma membrane"/>
    <property type="evidence" value="ECO:0007669"/>
    <property type="project" value="UniProtKB-SubCell"/>
</dbReference>
<evidence type="ECO:0000256" key="7">
    <source>
        <dbReference type="HAMAP-Rule" id="MF_00672"/>
    </source>
</evidence>
<dbReference type="PANTHER" id="PTHR30213">
    <property type="entry name" value="INNER MEMBRANE PROTEIN YHJD"/>
    <property type="match status" value="1"/>
</dbReference>
<feature type="transmembrane region" description="Helical" evidence="7">
    <location>
        <begin position="105"/>
        <end position="124"/>
    </location>
</feature>
<comment type="similarity">
    <text evidence="7">Belongs to the UPF0761 family.</text>
</comment>
<keyword evidence="3" id="KW-0997">Cell inner membrane</keyword>
<keyword evidence="5 7" id="KW-1133">Transmembrane helix</keyword>
<proteinExistence type="inferred from homology"/>
<dbReference type="PANTHER" id="PTHR30213:SF0">
    <property type="entry name" value="UPF0761 MEMBRANE PROTEIN YIHY"/>
    <property type="match status" value="1"/>
</dbReference>
<evidence type="ECO:0000256" key="3">
    <source>
        <dbReference type="ARBA" id="ARBA00022519"/>
    </source>
</evidence>
<dbReference type="InterPro" id="IPR023679">
    <property type="entry name" value="UPF0761_bac"/>
</dbReference>
<sequence length="428" mass="47978">MLKLQLKLQKQHWQNLGMGGKIFALSLVRDFQAAGCQKSAAALTYMTLFALVPLLMVFYSVFSLVPAFEGVSEQLQNALFANLLPESNQSVKTYLQSFSSQARNLTLPGVGMLFVTAFLMLTNIEKNFNTIWGVTQARRGLLKYLRYWAVLSIGPILLGMTMAMSTYVLSLKLVFDAYDPFGLVPLLFKFLPILIMTFVFTLLFAAVPNCRVPMKYALIGGLVTAMCFEFVKGMFGRFVANTSFELIYGAFAVVPLFLIWINLLWTIVLSGAILVRTLAERNYVHLRGRKTDLVQAVECLALFYKHHQKGVVVTDKHCYRLGIGVVHWQTLRHALISANWILETNNGDYALCRSFSELTLWDLVVLLDIKVADLAKPLPTEPVGQWGKEFSALRQRVAESAQAQLGITMQALLEFSTKDNTDKAVSRA</sequence>
<dbReference type="Proteomes" id="UP001320119">
    <property type="component" value="Chromosome"/>
</dbReference>
<keyword evidence="6 7" id="KW-0472">Membrane</keyword>
<reference evidence="8 9" key="1">
    <citation type="journal article" date="2022" name="IScience">
        <title>An ultrasensitive nanofiber-based assay for enzymatic hydrolysis and deep-sea microbial degradation of cellulose.</title>
        <authorList>
            <person name="Tsudome M."/>
            <person name="Tachioka M."/>
            <person name="Miyazaki M."/>
            <person name="Uchimura K."/>
            <person name="Tsuda M."/>
            <person name="Takaki Y."/>
            <person name="Deguchi S."/>
        </authorList>
    </citation>
    <scope>NUCLEOTIDE SEQUENCE [LARGE SCALE GENOMIC DNA]</scope>
    <source>
        <strain evidence="8 9">GE09</strain>
    </source>
</reference>
<feature type="transmembrane region" description="Helical" evidence="7">
    <location>
        <begin position="181"/>
        <end position="204"/>
    </location>
</feature>
<feature type="transmembrane region" description="Helical" evidence="7">
    <location>
        <begin position="247"/>
        <end position="275"/>
    </location>
</feature>
<name>A0AAN2BLV4_9GAMM</name>
<evidence type="ECO:0000256" key="2">
    <source>
        <dbReference type="ARBA" id="ARBA00022475"/>
    </source>
</evidence>
<feature type="transmembrane region" description="Helical" evidence="7">
    <location>
        <begin position="145"/>
        <end position="169"/>
    </location>
</feature>
<feature type="transmembrane region" description="Helical" evidence="7">
    <location>
        <begin position="216"/>
        <end position="235"/>
    </location>
</feature>
<feature type="transmembrane region" description="Helical" evidence="7">
    <location>
        <begin position="42"/>
        <end position="62"/>
    </location>
</feature>
<dbReference type="Pfam" id="PF03631">
    <property type="entry name" value="Virul_fac_BrkB"/>
    <property type="match status" value="1"/>
</dbReference>
<dbReference type="InterPro" id="IPR017039">
    <property type="entry name" value="Virul_fac_BrkB"/>
</dbReference>
<dbReference type="RefSeq" id="WP_236984704.1">
    <property type="nucleotide sequence ID" value="NZ_AP023086.1"/>
</dbReference>
<evidence type="ECO:0000256" key="1">
    <source>
        <dbReference type="ARBA" id="ARBA00004651"/>
    </source>
</evidence>
<comment type="subcellular location">
    <subcellularLocation>
        <location evidence="1 7">Cell membrane</location>
        <topology evidence="1 7">Multi-pass membrane protein</topology>
    </subcellularLocation>
</comment>
<protein>
    <recommendedName>
        <fullName evidence="7">UPF0761 membrane protein MARGE09_P3639</fullName>
    </recommendedName>
</protein>
<accession>A0AAN2BLV4</accession>
<keyword evidence="9" id="KW-1185">Reference proteome</keyword>
<dbReference type="NCBIfam" id="TIGR00765">
    <property type="entry name" value="yihY_not_rbn"/>
    <property type="match status" value="1"/>
</dbReference>
<dbReference type="KEGG" id="marq:MARGE09_P3639"/>
<evidence type="ECO:0000313" key="9">
    <source>
        <dbReference type="Proteomes" id="UP001320119"/>
    </source>
</evidence>
<evidence type="ECO:0000256" key="6">
    <source>
        <dbReference type="ARBA" id="ARBA00023136"/>
    </source>
</evidence>
<keyword evidence="2 7" id="KW-1003">Cell membrane</keyword>
<gene>
    <name evidence="8" type="ORF">MARGE09_P3639</name>
</gene>
<dbReference type="HAMAP" id="MF_00672">
    <property type="entry name" value="UPF0761"/>
    <property type="match status" value="1"/>
</dbReference>
<evidence type="ECO:0000256" key="5">
    <source>
        <dbReference type="ARBA" id="ARBA00022989"/>
    </source>
</evidence>
<organism evidence="8 9">
    <name type="scientific">Marinagarivorans cellulosilyticus</name>
    <dbReference type="NCBI Taxonomy" id="2721545"/>
    <lineage>
        <taxon>Bacteria</taxon>
        <taxon>Pseudomonadati</taxon>
        <taxon>Pseudomonadota</taxon>
        <taxon>Gammaproteobacteria</taxon>
        <taxon>Cellvibrionales</taxon>
        <taxon>Cellvibrionaceae</taxon>
        <taxon>Marinagarivorans</taxon>
    </lineage>
</organism>
<evidence type="ECO:0000313" key="8">
    <source>
        <dbReference type="EMBL" id="BCD99437.1"/>
    </source>
</evidence>
<dbReference type="EMBL" id="AP023086">
    <property type="protein sequence ID" value="BCD99437.1"/>
    <property type="molecule type" value="Genomic_DNA"/>
</dbReference>
<keyword evidence="4 7" id="KW-0812">Transmembrane</keyword>